<gene>
    <name evidence="1" type="ORF">ADU70_0232</name>
</gene>
<keyword evidence="1" id="KW-0560">Oxidoreductase</keyword>
<geneLocation type="plasmid" evidence="2">
    <name>pl21533-1</name>
</geneLocation>
<accession>A0AAC9B3K4</accession>
<dbReference type="Proteomes" id="UP000076405">
    <property type="component" value="Plasmid pL21533-1"/>
</dbReference>
<dbReference type="GO" id="GO:0004174">
    <property type="term" value="F:electron-transferring-flavoprotein dehydrogenase activity"/>
    <property type="evidence" value="ECO:0007669"/>
    <property type="project" value="UniProtKB-EC"/>
</dbReference>
<sequence>MENYLYGTMQNLFGVWWNKQAAREYAAKHPEEEKPADNDNSGLYY</sequence>
<proteinExistence type="predicted"/>
<dbReference type="EC" id="1.5.5.1" evidence="1"/>
<organism evidence="1 2">
    <name type="scientific">Pediococcus damnosus</name>
    <dbReference type="NCBI Taxonomy" id="51663"/>
    <lineage>
        <taxon>Bacteria</taxon>
        <taxon>Bacillati</taxon>
        <taxon>Bacillota</taxon>
        <taxon>Bacilli</taxon>
        <taxon>Lactobacillales</taxon>
        <taxon>Lactobacillaceae</taxon>
        <taxon>Pediococcus</taxon>
    </lineage>
</organism>
<evidence type="ECO:0000313" key="1">
    <source>
        <dbReference type="EMBL" id="AMV63754.1"/>
    </source>
</evidence>
<dbReference type="EMBL" id="CP012276">
    <property type="protein sequence ID" value="AMV63754.1"/>
    <property type="molecule type" value="Genomic_DNA"/>
</dbReference>
<dbReference type="AlphaFoldDB" id="A0AAC9B3K4"/>
<evidence type="ECO:0000313" key="2">
    <source>
        <dbReference type="Proteomes" id="UP000076405"/>
    </source>
</evidence>
<keyword evidence="1" id="KW-0614">Plasmid</keyword>
<protein>
    <submittedName>
        <fullName evidence="1">Electron transfer flavoprotein-ubiquinone oxidoreductase</fullName>
        <ecNumber evidence="1">1.5.5.1</ecNumber>
    </submittedName>
</protein>
<name>A0AAC9B3K4_9LACO</name>
<reference evidence="1 2" key="1">
    <citation type="journal article" date="2016" name="PLoS ONE">
        <title>The Identification of Novel Diagnostic Marker Genes for the Detection of Beer Spoiling Pediococcus damnosus Strains Using the BlAst Diagnostic Gene findEr.</title>
        <authorList>
            <person name="Behr J."/>
            <person name="Geissler A.J."/>
            <person name="Schmid J."/>
            <person name="Zehe A."/>
            <person name="Vogel R.F."/>
        </authorList>
    </citation>
    <scope>NUCLEOTIDE SEQUENCE [LARGE SCALE GENOMIC DNA]</scope>
    <source>
        <strain evidence="1 2">TMW 2.1533</strain>
    </source>
</reference>